<dbReference type="InterPro" id="IPR036411">
    <property type="entry name" value="TorD-like_sf"/>
</dbReference>
<gene>
    <name evidence="2" type="ORF">SAMN05216275_10313</name>
</gene>
<dbReference type="GO" id="GO:0042128">
    <property type="term" value="P:nitrate assimilation"/>
    <property type="evidence" value="ECO:0007669"/>
    <property type="project" value="UniProtKB-KW"/>
</dbReference>
<name>A0A1I3HTU0_9ACTN</name>
<dbReference type="Pfam" id="PF02613">
    <property type="entry name" value="Nitrate_red_del"/>
    <property type="match status" value="1"/>
</dbReference>
<proteinExistence type="predicted"/>
<dbReference type="GO" id="GO:0051131">
    <property type="term" value="P:chaperone-mediated protein complex assembly"/>
    <property type="evidence" value="ECO:0007669"/>
    <property type="project" value="InterPro"/>
</dbReference>
<evidence type="ECO:0000256" key="1">
    <source>
        <dbReference type="ARBA" id="ARBA00023063"/>
    </source>
</evidence>
<dbReference type="InterPro" id="IPR020945">
    <property type="entry name" value="DMSO/NO3_reduct_chaperone"/>
</dbReference>
<dbReference type="GO" id="GO:0051082">
    <property type="term" value="F:unfolded protein binding"/>
    <property type="evidence" value="ECO:0007669"/>
    <property type="project" value="InterPro"/>
</dbReference>
<dbReference type="PANTHER" id="PTHR43680:SF2">
    <property type="entry name" value="NITRATE REDUCTASE MOLYBDENUM COFACTOR ASSEMBLY CHAPERONE NARJ"/>
    <property type="match status" value="1"/>
</dbReference>
<reference evidence="3" key="1">
    <citation type="submission" date="2016-10" db="EMBL/GenBank/DDBJ databases">
        <authorList>
            <person name="Varghese N."/>
            <person name="Submissions S."/>
        </authorList>
    </citation>
    <scope>NUCLEOTIDE SEQUENCE [LARGE SCALE GENOMIC DNA]</scope>
    <source>
        <strain evidence="3">CGMCC 4.2126</strain>
    </source>
</reference>
<keyword evidence="1" id="KW-0534">Nitrate assimilation</keyword>
<dbReference type="NCBIfam" id="TIGR00684">
    <property type="entry name" value="narJ"/>
    <property type="match status" value="1"/>
</dbReference>
<dbReference type="InterPro" id="IPR003765">
    <property type="entry name" value="NO3_reductase_chaperone_NarJ"/>
</dbReference>
<accession>A0A1I3HTU0</accession>
<dbReference type="PANTHER" id="PTHR43680">
    <property type="entry name" value="NITRATE REDUCTASE MOLYBDENUM COFACTOR ASSEMBLY CHAPERONE"/>
    <property type="match status" value="1"/>
</dbReference>
<dbReference type="AlphaFoldDB" id="A0A1I3HTU0"/>
<dbReference type="Proteomes" id="UP000199111">
    <property type="component" value="Unassembled WGS sequence"/>
</dbReference>
<dbReference type="GeneID" id="96296791"/>
<keyword evidence="3" id="KW-1185">Reference proteome</keyword>
<dbReference type="GO" id="GO:0016530">
    <property type="term" value="F:metallochaperone activity"/>
    <property type="evidence" value="ECO:0007669"/>
    <property type="project" value="TreeGrafter"/>
</dbReference>
<evidence type="ECO:0000313" key="2">
    <source>
        <dbReference type="EMBL" id="SFI39188.1"/>
    </source>
</evidence>
<dbReference type="EMBL" id="FOQY01000003">
    <property type="protein sequence ID" value="SFI39188.1"/>
    <property type="molecule type" value="Genomic_DNA"/>
</dbReference>
<sequence>MSGRPAGHGTDRVVWQAAAHLLAYPEEAFWARLPLIREAAGGSFGPFLDHLARADRGELAAHYVETFDFKRRCCLYLTYYTDGDTRRRGESLAALKARYRAGGWELCGDELPDYLPVMLEFAALDAGGAEILRENRAGLELLRLALHAYASPYGSVIDAVCATLPPLGGAERALVARLSGQGPPAESVGVYR</sequence>
<dbReference type="Gene3D" id="1.10.3480.10">
    <property type="entry name" value="TorD-like"/>
    <property type="match status" value="1"/>
</dbReference>
<dbReference type="SUPFAM" id="SSF89155">
    <property type="entry name" value="TorD-like"/>
    <property type="match status" value="1"/>
</dbReference>
<protein>
    <submittedName>
        <fullName evidence="2">Respiratory nitrate reductase chaperone NarJ</fullName>
    </submittedName>
</protein>
<evidence type="ECO:0000313" key="3">
    <source>
        <dbReference type="Proteomes" id="UP000199111"/>
    </source>
</evidence>
<organism evidence="2 3">
    <name type="scientific">Streptosporangium canum</name>
    <dbReference type="NCBI Taxonomy" id="324952"/>
    <lineage>
        <taxon>Bacteria</taxon>
        <taxon>Bacillati</taxon>
        <taxon>Actinomycetota</taxon>
        <taxon>Actinomycetes</taxon>
        <taxon>Streptosporangiales</taxon>
        <taxon>Streptosporangiaceae</taxon>
        <taxon>Streptosporangium</taxon>
    </lineage>
</organism>
<dbReference type="RefSeq" id="WP_093885795.1">
    <property type="nucleotide sequence ID" value="NZ_FOQY01000003.1"/>
</dbReference>